<dbReference type="Gene3D" id="3.40.430.10">
    <property type="entry name" value="Dihydrofolate Reductase, subunit A"/>
    <property type="match status" value="1"/>
</dbReference>
<comment type="caution">
    <text evidence="2">The sequence shown here is derived from an EMBL/GenBank/DDBJ whole genome shotgun (WGS) entry which is preliminary data.</text>
</comment>
<proteinExistence type="predicted"/>
<reference evidence="2" key="2">
    <citation type="submission" date="2020-09" db="EMBL/GenBank/DDBJ databases">
        <authorList>
            <person name="Sun Q."/>
            <person name="Sedlacek I."/>
        </authorList>
    </citation>
    <scope>NUCLEOTIDE SEQUENCE</scope>
    <source>
        <strain evidence="2">CCM 7905</strain>
    </source>
</reference>
<gene>
    <name evidence="2" type="ORF">GCM10007304_35210</name>
</gene>
<evidence type="ECO:0000259" key="1">
    <source>
        <dbReference type="Pfam" id="PF01872"/>
    </source>
</evidence>
<dbReference type="EMBL" id="BMCU01000004">
    <property type="protein sequence ID" value="GGG18124.1"/>
    <property type="molecule type" value="Genomic_DNA"/>
</dbReference>
<name>A0A917G1G5_9NOCA</name>
<evidence type="ECO:0000313" key="3">
    <source>
        <dbReference type="Proteomes" id="UP000654257"/>
    </source>
</evidence>
<dbReference type="PANTHER" id="PTHR38011:SF11">
    <property type="entry name" value="2,5-DIAMINO-6-RIBOSYLAMINO-4(3H)-PYRIMIDINONE 5'-PHOSPHATE REDUCTASE"/>
    <property type="match status" value="1"/>
</dbReference>
<dbReference type="InterPro" id="IPR050765">
    <property type="entry name" value="Riboflavin_Biosynth_HTPR"/>
</dbReference>
<dbReference type="AlphaFoldDB" id="A0A917G1G5"/>
<dbReference type="GO" id="GO:0009231">
    <property type="term" value="P:riboflavin biosynthetic process"/>
    <property type="evidence" value="ECO:0007669"/>
    <property type="project" value="InterPro"/>
</dbReference>
<reference evidence="2" key="1">
    <citation type="journal article" date="2014" name="Int. J. Syst. Evol. Microbiol.">
        <title>Complete genome sequence of Corynebacterium casei LMG S-19264T (=DSM 44701T), isolated from a smear-ripened cheese.</title>
        <authorList>
            <consortium name="US DOE Joint Genome Institute (JGI-PGF)"/>
            <person name="Walter F."/>
            <person name="Albersmeier A."/>
            <person name="Kalinowski J."/>
            <person name="Ruckert C."/>
        </authorList>
    </citation>
    <scope>NUCLEOTIDE SEQUENCE</scope>
    <source>
        <strain evidence="2">CCM 7905</strain>
    </source>
</reference>
<dbReference type="InterPro" id="IPR002734">
    <property type="entry name" value="RibDG_C"/>
</dbReference>
<accession>A0A917G1G5</accession>
<dbReference type="PANTHER" id="PTHR38011">
    <property type="entry name" value="DIHYDROFOLATE REDUCTASE FAMILY PROTEIN (AFU_ORTHOLOGUE AFUA_8G06820)"/>
    <property type="match status" value="1"/>
</dbReference>
<organism evidence="2 3">
    <name type="scientific">Rhodococcoides trifolii</name>
    <dbReference type="NCBI Taxonomy" id="908250"/>
    <lineage>
        <taxon>Bacteria</taxon>
        <taxon>Bacillati</taxon>
        <taxon>Actinomycetota</taxon>
        <taxon>Actinomycetes</taxon>
        <taxon>Mycobacteriales</taxon>
        <taxon>Nocardiaceae</taxon>
        <taxon>Rhodococcoides</taxon>
    </lineage>
</organism>
<dbReference type="Pfam" id="PF01872">
    <property type="entry name" value="RibD_C"/>
    <property type="match status" value="1"/>
</dbReference>
<sequence length="184" mass="20467">MRTIASGMFMSLDGVVQADDDWQFAYFDDELFASITAAWDGADTAVMGRRSYEGYRSLREHHLDSPMLGFLDGVDRYVLSTTMSDPQWPGTTVLSTDPFARLEELRNHSGADILVAGSPSVVRELLVRKMLDQLNVTVLPIVVGHGDRLFPESSDGLFDRLRLELHSSRVLGSGAIESSYRPVR</sequence>
<feature type="domain" description="Bacterial bifunctional deaminase-reductase C-terminal" evidence="1">
    <location>
        <begin position="3"/>
        <end position="175"/>
    </location>
</feature>
<dbReference type="SUPFAM" id="SSF53597">
    <property type="entry name" value="Dihydrofolate reductase-like"/>
    <property type="match status" value="1"/>
</dbReference>
<dbReference type="Proteomes" id="UP000654257">
    <property type="component" value="Unassembled WGS sequence"/>
</dbReference>
<protein>
    <submittedName>
        <fullName evidence="2">Pyrimidine reductase</fullName>
    </submittedName>
</protein>
<dbReference type="RefSeq" id="WP_188546212.1">
    <property type="nucleotide sequence ID" value="NZ_BMCU01000004.1"/>
</dbReference>
<dbReference type="GO" id="GO:0008703">
    <property type="term" value="F:5-amino-6-(5-phosphoribosylamino)uracil reductase activity"/>
    <property type="evidence" value="ECO:0007669"/>
    <property type="project" value="InterPro"/>
</dbReference>
<keyword evidence="3" id="KW-1185">Reference proteome</keyword>
<dbReference type="InterPro" id="IPR024072">
    <property type="entry name" value="DHFR-like_dom_sf"/>
</dbReference>
<evidence type="ECO:0000313" key="2">
    <source>
        <dbReference type="EMBL" id="GGG18124.1"/>
    </source>
</evidence>